<dbReference type="InterPro" id="IPR022812">
    <property type="entry name" value="Dynamin"/>
</dbReference>
<keyword evidence="6" id="KW-1185">Reference proteome</keyword>
<accession>A0ABD3Q1M4</accession>
<dbReference type="Pfam" id="PF01031">
    <property type="entry name" value="Dynamin_M"/>
    <property type="match status" value="2"/>
</dbReference>
<dbReference type="InterPro" id="IPR030381">
    <property type="entry name" value="G_DYNAMIN_dom"/>
</dbReference>
<sequence length="740" mass="83199">MSEPLAGYERYREFMDRLTENNVDEFISLPMIAVMGDTSSGKSSLLSNISLVELPSNDNLTTRCPIMLKMHHSANRSAKVNVYWKDKPSGKDVDFDEVVIGEENWHSITDAIADAQAHIISKTGKEVARDVVSVEIRGPHCQDLTLIDLPGIVRTSGKAESATLSEDIQGLMNEYLSNPRCIVLAVLPANVDFHNSQILAEARKVDPQTERTIPVLTKPDLIDDGAQAAVKELLLGKKTDSFEMGFHMVKGRGQAALNKSESIEEGLRGEESFFNNTEPWRSIEDKNLLGTKHLRVKLAQLQMHIIRSSFKGIARDLNNQQEETMKEYDLLGEIPSSLTEKRSLFRSIKEHMWKSIGTTVLSGQIRSLNRDADMRPSAQFLDASQRFQDVLNSSKLATVSDVKAGTLVVVPTEKNAAGEVCFIDNDKVYLENMVDEINVTNSSITSYRKNEPGNVFTYSPYVYIERKDGTIDQLKPLERKLVHPDPEWISILIKKNRPYKLPVFINTDVFEAIVAHLIEEEWAPPTMELLDFTAELMDTAADIFIRDIKSVKSFPALESCLVVKASEIVVSLKKVAKDKLEDFIKREKVPYTQNHYLFENLCKLRSERLMSEVLSSIGGQYGSGGNQVAIAPSALISTVKNVFQRNQERSVQDHMTEEMQNALDSYGKVALKRFIDNVPMLCIEIMQHFADEMNDVLSEISDDEINEMVKAPPGIVQKRDKLKRKAEVLKKGIEALGDLY</sequence>
<dbReference type="EMBL" id="JALLPJ020000365">
    <property type="protein sequence ID" value="KAL3794248.1"/>
    <property type="molecule type" value="Genomic_DNA"/>
</dbReference>
<dbReference type="PRINTS" id="PR00195">
    <property type="entry name" value="DYNAMIN"/>
</dbReference>
<evidence type="ECO:0000313" key="6">
    <source>
        <dbReference type="Proteomes" id="UP001530400"/>
    </source>
</evidence>
<proteinExistence type="predicted"/>
<dbReference type="InterPro" id="IPR027417">
    <property type="entry name" value="P-loop_NTPase"/>
</dbReference>
<evidence type="ECO:0000256" key="1">
    <source>
        <dbReference type="ARBA" id="ARBA00022741"/>
    </source>
</evidence>
<dbReference type="SUPFAM" id="SSF52540">
    <property type="entry name" value="P-loop containing nucleoside triphosphate hydrolases"/>
    <property type="match status" value="1"/>
</dbReference>
<keyword evidence="2" id="KW-0342">GTP-binding</keyword>
<evidence type="ECO:0008006" key="7">
    <source>
        <dbReference type="Google" id="ProtNLM"/>
    </source>
</evidence>
<evidence type="ECO:0000259" key="4">
    <source>
        <dbReference type="PROSITE" id="PS51718"/>
    </source>
</evidence>
<dbReference type="InterPro" id="IPR020850">
    <property type="entry name" value="GED_dom"/>
</dbReference>
<dbReference type="Gene3D" id="1.20.120.1240">
    <property type="entry name" value="Dynamin, middle domain"/>
    <property type="match status" value="1"/>
</dbReference>
<dbReference type="Pfam" id="PF02212">
    <property type="entry name" value="GED"/>
    <property type="match status" value="1"/>
</dbReference>
<dbReference type="PANTHER" id="PTHR11566:SF21">
    <property type="entry name" value="DYNAMIN RELATED PROTEIN 1, ISOFORM A"/>
    <property type="match status" value="1"/>
</dbReference>
<dbReference type="PROSITE" id="PS51718">
    <property type="entry name" value="G_DYNAMIN_2"/>
    <property type="match status" value="1"/>
</dbReference>
<keyword evidence="1" id="KW-0547">Nucleotide-binding</keyword>
<dbReference type="Gene3D" id="3.40.50.300">
    <property type="entry name" value="P-loop containing nucleotide triphosphate hydrolases"/>
    <property type="match status" value="1"/>
</dbReference>
<dbReference type="InterPro" id="IPR001401">
    <property type="entry name" value="Dynamin_GTPase"/>
</dbReference>
<evidence type="ECO:0000256" key="2">
    <source>
        <dbReference type="ARBA" id="ARBA00023134"/>
    </source>
</evidence>
<reference evidence="5 6" key="1">
    <citation type="submission" date="2024-10" db="EMBL/GenBank/DDBJ databases">
        <title>Updated reference genomes for cyclostephanoid diatoms.</title>
        <authorList>
            <person name="Roberts W.R."/>
            <person name="Alverson A.J."/>
        </authorList>
    </citation>
    <scope>NUCLEOTIDE SEQUENCE [LARGE SCALE GENOMIC DNA]</scope>
    <source>
        <strain evidence="5 6">AJA010-31</strain>
    </source>
</reference>
<dbReference type="InterPro" id="IPR003130">
    <property type="entry name" value="GED"/>
</dbReference>
<dbReference type="PROSITE" id="PS51388">
    <property type="entry name" value="GED"/>
    <property type="match status" value="1"/>
</dbReference>
<dbReference type="Pfam" id="PF00350">
    <property type="entry name" value="Dynamin_N"/>
    <property type="match status" value="1"/>
</dbReference>
<feature type="domain" description="GED" evidence="3">
    <location>
        <begin position="656"/>
        <end position="740"/>
    </location>
</feature>
<comment type="caution">
    <text evidence="5">The sequence shown here is derived from an EMBL/GenBank/DDBJ whole genome shotgun (WGS) entry which is preliminary data.</text>
</comment>
<name>A0ABD3Q1M4_9STRA</name>
<organism evidence="5 6">
    <name type="scientific">Cyclotella atomus</name>
    <dbReference type="NCBI Taxonomy" id="382360"/>
    <lineage>
        <taxon>Eukaryota</taxon>
        <taxon>Sar</taxon>
        <taxon>Stramenopiles</taxon>
        <taxon>Ochrophyta</taxon>
        <taxon>Bacillariophyta</taxon>
        <taxon>Coscinodiscophyceae</taxon>
        <taxon>Thalassiosirophycidae</taxon>
        <taxon>Stephanodiscales</taxon>
        <taxon>Stephanodiscaceae</taxon>
        <taxon>Cyclotella</taxon>
    </lineage>
</organism>
<dbReference type="Proteomes" id="UP001530400">
    <property type="component" value="Unassembled WGS sequence"/>
</dbReference>
<dbReference type="CDD" id="cd08771">
    <property type="entry name" value="DLP_1"/>
    <property type="match status" value="1"/>
</dbReference>
<dbReference type="PANTHER" id="PTHR11566">
    <property type="entry name" value="DYNAMIN"/>
    <property type="match status" value="1"/>
</dbReference>
<dbReference type="InterPro" id="IPR045063">
    <property type="entry name" value="Dynamin_N"/>
</dbReference>
<dbReference type="InterPro" id="IPR000375">
    <property type="entry name" value="Dynamin_stalk"/>
</dbReference>
<feature type="domain" description="Dynamin-type G" evidence="4">
    <location>
        <begin position="26"/>
        <end position="311"/>
    </location>
</feature>
<protein>
    <recommendedName>
        <fullName evidence="7">Dynamin GTPase</fullName>
    </recommendedName>
</protein>
<gene>
    <name evidence="5" type="ORF">ACHAWO_006492</name>
</gene>
<evidence type="ECO:0000259" key="3">
    <source>
        <dbReference type="PROSITE" id="PS51388"/>
    </source>
</evidence>
<dbReference type="AlphaFoldDB" id="A0ABD3Q1M4"/>
<evidence type="ECO:0000313" key="5">
    <source>
        <dbReference type="EMBL" id="KAL3794248.1"/>
    </source>
</evidence>
<dbReference type="SMART" id="SM00053">
    <property type="entry name" value="DYNc"/>
    <property type="match status" value="1"/>
</dbReference>